<sequence length="133" mass="15462">MLQDTQLSHEEALDLLQELLDTLAITVIASDGKDHYNRFIMREFLDPSSAFDILYENFLQRILRPCTILIAQLTDKTANDPEYAVRAFALVGQILVFRTARAAVSKRLDWQDFTQERVDLVRSVIRQHIESYF</sequence>
<dbReference type="SUPFAM" id="SSF48498">
    <property type="entry name" value="Tetracyclin repressor-like, C-terminal domain"/>
    <property type="match status" value="1"/>
</dbReference>
<comment type="caution">
    <text evidence="2">The sequence shown here is derived from an EMBL/GenBank/DDBJ whole genome shotgun (WGS) entry which is preliminary data.</text>
</comment>
<keyword evidence="3" id="KW-1185">Reference proteome</keyword>
<dbReference type="Proteomes" id="UP000651156">
    <property type="component" value="Unassembled WGS sequence"/>
</dbReference>
<reference evidence="2 3" key="1">
    <citation type="submission" date="2020-10" db="EMBL/GenBank/DDBJ databases">
        <authorList>
            <person name="Castelo-Branco R."/>
            <person name="Eusebio N."/>
            <person name="Adriana R."/>
            <person name="Vieira A."/>
            <person name="Brugerolle De Fraissinette N."/>
            <person name="Rezende De Castro R."/>
            <person name="Schneider M.P."/>
            <person name="Vasconcelos V."/>
            <person name="Leao P.N."/>
        </authorList>
    </citation>
    <scope>NUCLEOTIDE SEQUENCE [LARGE SCALE GENOMIC DNA]</scope>
    <source>
        <strain evidence="2 3">LEGE 06123</strain>
    </source>
</reference>
<dbReference type="Pfam" id="PF09209">
    <property type="entry name" value="CecR_C"/>
    <property type="match status" value="1"/>
</dbReference>
<dbReference type="InterPro" id="IPR036271">
    <property type="entry name" value="Tet_transcr_reg_TetR-rel_C_sf"/>
</dbReference>
<feature type="domain" description="Transcription regulator YbiH C-terminal" evidence="1">
    <location>
        <begin position="15"/>
        <end position="129"/>
    </location>
</feature>
<accession>A0ABR9UYL3</accession>
<dbReference type="RefSeq" id="WP_193934798.1">
    <property type="nucleotide sequence ID" value="NZ_CAWPMZ010000143.1"/>
</dbReference>
<dbReference type="Gene3D" id="1.10.357.10">
    <property type="entry name" value="Tetracycline Repressor, domain 2"/>
    <property type="match status" value="1"/>
</dbReference>
<gene>
    <name evidence="2" type="ORF">IQ230_24345</name>
</gene>
<evidence type="ECO:0000313" key="3">
    <source>
        <dbReference type="Proteomes" id="UP000651156"/>
    </source>
</evidence>
<dbReference type="EMBL" id="JADEWN010000093">
    <property type="protein sequence ID" value="MBE9193414.1"/>
    <property type="molecule type" value="Genomic_DNA"/>
</dbReference>
<proteinExistence type="predicted"/>
<dbReference type="InterPro" id="IPR015292">
    <property type="entry name" value="Tscrpt_reg_YbiH_C"/>
</dbReference>
<organism evidence="2 3">
    <name type="scientific">Gloeocapsopsis crepidinum LEGE 06123</name>
    <dbReference type="NCBI Taxonomy" id="588587"/>
    <lineage>
        <taxon>Bacteria</taxon>
        <taxon>Bacillati</taxon>
        <taxon>Cyanobacteriota</taxon>
        <taxon>Cyanophyceae</taxon>
        <taxon>Oscillatoriophycideae</taxon>
        <taxon>Chroococcales</taxon>
        <taxon>Chroococcaceae</taxon>
        <taxon>Gloeocapsopsis</taxon>
    </lineage>
</organism>
<evidence type="ECO:0000259" key="1">
    <source>
        <dbReference type="Pfam" id="PF09209"/>
    </source>
</evidence>
<protein>
    <submittedName>
        <fullName evidence="2">CerR family C-terminal domain-containing protein</fullName>
    </submittedName>
</protein>
<evidence type="ECO:0000313" key="2">
    <source>
        <dbReference type="EMBL" id="MBE9193414.1"/>
    </source>
</evidence>
<name>A0ABR9UYL3_9CHRO</name>